<dbReference type="EMBL" id="CP043450">
    <property type="protein sequence ID" value="QEM13781.1"/>
    <property type="molecule type" value="Genomic_DNA"/>
</dbReference>
<dbReference type="OrthoDB" id="9780299at2"/>
<evidence type="ECO:0000259" key="2">
    <source>
        <dbReference type="Pfam" id="PF20239"/>
    </source>
</evidence>
<keyword evidence="4" id="KW-1185">Reference proteome</keyword>
<dbReference type="Gene3D" id="1.10.1740.10">
    <property type="match status" value="1"/>
</dbReference>
<dbReference type="InterPro" id="IPR046531">
    <property type="entry name" value="DUF6596"/>
</dbReference>
<dbReference type="PANTHER" id="PTHR47756">
    <property type="entry name" value="BLL6612 PROTEIN-RELATED"/>
    <property type="match status" value="1"/>
</dbReference>
<reference evidence="3" key="1">
    <citation type="submission" date="2019-08" db="EMBL/GenBank/DDBJ databases">
        <title>Comparative genome analysis confer to the adaptation heavy metal polluted environment.</title>
        <authorList>
            <person name="Li Y."/>
        </authorList>
    </citation>
    <scope>NUCLEOTIDE SEQUENCE [LARGE SCALE GENOMIC DNA]</scope>
    <source>
        <strain evidence="3">P1</strain>
    </source>
</reference>
<dbReference type="SUPFAM" id="SSF88946">
    <property type="entry name" value="Sigma2 domain of RNA polymerase sigma factors"/>
    <property type="match status" value="1"/>
</dbReference>
<gene>
    <name evidence="3" type="ORF">DEO27_028450</name>
</gene>
<feature type="domain" description="RNA polymerase sigma-70 region 2" evidence="1">
    <location>
        <begin position="10"/>
        <end position="76"/>
    </location>
</feature>
<protein>
    <submittedName>
        <fullName evidence="3">RNA polymerase subunit sigma</fullName>
    </submittedName>
</protein>
<dbReference type="InterPro" id="IPR007627">
    <property type="entry name" value="RNA_pol_sigma70_r2"/>
</dbReference>
<accession>A0A5C1IAN0</accession>
<evidence type="ECO:0000259" key="1">
    <source>
        <dbReference type="Pfam" id="PF04542"/>
    </source>
</evidence>
<feature type="domain" description="DUF6596" evidence="2">
    <location>
        <begin position="184"/>
        <end position="285"/>
    </location>
</feature>
<dbReference type="RefSeq" id="WP_112570921.1">
    <property type="nucleotide sequence ID" value="NZ_CP043450.1"/>
</dbReference>
<dbReference type="InterPro" id="IPR013325">
    <property type="entry name" value="RNA_pol_sigma_r2"/>
</dbReference>
<name>A0A5C1IAN0_9SPHI</name>
<dbReference type="Pfam" id="PF20239">
    <property type="entry name" value="DUF6596"/>
    <property type="match status" value="1"/>
</dbReference>
<dbReference type="Pfam" id="PF04542">
    <property type="entry name" value="Sigma70_r2"/>
    <property type="match status" value="1"/>
</dbReference>
<evidence type="ECO:0000313" key="3">
    <source>
        <dbReference type="EMBL" id="QEM13781.1"/>
    </source>
</evidence>
<dbReference type="AlphaFoldDB" id="A0A5C1IAN0"/>
<sequence>MQPKELLPHLFRTEYRKIVAVLCRLFGIEHVEIAEDIVSDTFLSATENWSLKGLPDNPTAWLYTVAKNKTKNYLKRDTIFKQKLSPEIKYTTDSTGEIEIDLSTKNIADSQLAMMFTVCNPAISDESQVALALNLLCGFGIQEITDAFLANKEVIYKRINRAKEKLKEAGIQIKQPTLNEIGNRLETVLTTIYLLFSEGYYSISQNITLRHDLCAEAMRLNYQLIENPATNTPAANALFALMCFHASRFEARTNDNGAMILYEDQDESLWDRDLINKGIYHLNQASTGTVITKYHLEAGIAYWHTIKEDTPEKWENILQLYNDLLILEYSPIAALNRTFALAKTNGKPAAIAEAEKLNLNSNHFYYSLLGNLYIDVDNQKALRHYQTAMELATSANDKATMQKNFEQLRKTLNNPG</sequence>
<dbReference type="GO" id="GO:0003700">
    <property type="term" value="F:DNA-binding transcription factor activity"/>
    <property type="evidence" value="ECO:0007669"/>
    <property type="project" value="InterPro"/>
</dbReference>
<dbReference type="GO" id="GO:0006352">
    <property type="term" value="P:DNA-templated transcription initiation"/>
    <property type="evidence" value="ECO:0007669"/>
    <property type="project" value="InterPro"/>
</dbReference>
<dbReference type="PANTHER" id="PTHR47756:SF2">
    <property type="entry name" value="BLL6612 PROTEIN"/>
    <property type="match status" value="1"/>
</dbReference>
<organism evidence="3 4">
    <name type="scientific">Mucilaginibacter rubeus</name>
    <dbReference type="NCBI Taxonomy" id="2027860"/>
    <lineage>
        <taxon>Bacteria</taxon>
        <taxon>Pseudomonadati</taxon>
        <taxon>Bacteroidota</taxon>
        <taxon>Sphingobacteriia</taxon>
        <taxon>Sphingobacteriales</taxon>
        <taxon>Sphingobacteriaceae</taxon>
        <taxon>Mucilaginibacter</taxon>
    </lineage>
</organism>
<proteinExistence type="predicted"/>
<dbReference type="KEGG" id="mrub:DEO27_028450"/>
<evidence type="ECO:0000313" key="4">
    <source>
        <dbReference type="Proteomes" id="UP000251402"/>
    </source>
</evidence>
<dbReference type="Proteomes" id="UP000251402">
    <property type="component" value="Chromosome"/>
</dbReference>